<dbReference type="Proteomes" id="UP000799444">
    <property type="component" value="Unassembled WGS sequence"/>
</dbReference>
<sequence length="273" mass="31688">MRLTTTGFGHTYLYLVESSQIVISHTNISAPFMRPFTMRGNSAPPDQGSIIPWPFSNRATNSKSNQHRRNSSLDEDSGSDVEEYVTNMQPSVRKEMNQFIADQKATEHVPTLPPASSVLYRIPILRSLTKAIYGPPKSMDADILKDPVKQREVLELTTHKNTSHQARKRRYYREYLKQYREDGELTEVVVHTEDGIRDEKDSEQFERRYWERSREYLHARGEGWDDCYLGEENKDGWVYVHKVEMEGDEEVEDVDAEERVRAKKAQDADPTKS</sequence>
<name>A0A9P4QZS9_9PLEO</name>
<proteinExistence type="predicted"/>
<reference evidence="2" key="1">
    <citation type="journal article" date="2020" name="Stud. Mycol.">
        <title>101 Dothideomycetes genomes: a test case for predicting lifestyles and emergence of pathogens.</title>
        <authorList>
            <person name="Haridas S."/>
            <person name="Albert R."/>
            <person name="Binder M."/>
            <person name="Bloem J."/>
            <person name="Labutti K."/>
            <person name="Salamov A."/>
            <person name="Andreopoulos B."/>
            <person name="Baker S."/>
            <person name="Barry K."/>
            <person name="Bills G."/>
            <person name="Bluhm B."/>
            <person name="Cannon C."/>
            <person name="Castanera R."/>
            <person name="Culley D."/>
            <person name="Daum C."/>
            <person name="Ezra D."/>
            <person name="Gonzalez J."/>
            <person name="Henrissat B."/>
            <person name="Kuo A."/>
            <person name="Liang C."/>
            <person name="Lipzen A."/>
            <person name="Lutzoni F."/>
            <person name="Magnuson J."/>
            <person name="Mondo S."/>
            <person name="Nolan M."/>
            <person name="Ohm R."/>
            <person name="Pangilinan J."/>
            <person name="Park H.-J."/>
            <person name="Ramirez L."/>
            <person name="Alfaro M."/>
            <person name="Sun H."/>
            <person name="Tritt A."/>
            <person name="Yoshinaga Y."/>
            <person name="Zwiers L.-H."/>
            <person name="Turgeon B."/>
            <person name="Goodwin S."/>
            <person name="Spatafora J."/>
            <person name="Crous P."/>
            <person name="Grigoriev I."/>
        </authorList>
    </citation>
    <scope>NUCLEOTIDE SEQUENCE</scope>
    <source>
        <strain evidence="2">CBS 125425</strain>
    </source>
</reference>
<dbReference type="OrthoDB" id="3800931at2759"/>
<evidence type="ECO:0000256" key="1">
    <source>
        <dbReference type="SAM" id="MobiDB-lite"/>
    </source>
</evidence>
<feature type="compositionally biased region" description="Basic and acidic residues" evidence="1">
    <location>
        <begin position="257"/>
        <end position="273"/>
    </location>
</feature>
<protein>
    <submittedName>
        <fullName evidence="2">Uncharacterized protein</fullName>
    </submittedName>
</protein>
<evidence type="ECO:0000313" key="3">
    <source>
        <dbReference type="Proteomes" id="UP000799444"/>
    </source>
</evidence>
<feature type="region of interest" description="Disordered" evidence="1">
    <location>
        <begin position="52"/>
        <end position="81"/>
    </location>
</feature>
<feature type="region of interest" description="Disordered" evidence="1">
    <location>
        <begin position="248"/>
        <end position="273"/>
    </location>
</feature>
<dbReference type="AlphaFoldDB" id="A0A9P4QZS9"/>
<evidence type="ECO:0000313" key="2">
    <source>
        <dbReference type="EMBL" id="KAF2734198.1"/>
    </source>
</evidence>
<accession>A0A9P4QZS9</accession>
<dbReference type="EMBL" id="ML996151">
    <property type="protein sequence ID" value="KAF2734198.1"/>
    <property type="molecule type" value="Genomic_DNA"/>
</dbReference>
<comment type="caution">
    <text evidence="2">The sequence shown here is derived from an EMBL/GenBank/DDBJ whole genome shotgun (WGS) entry which is preliminary data.</text>
</comment>
<organism evidence="2 3">
    <name type="scientific">Polyplosphaeria fusca</name>
    <dbReference type="NCBI Taxonomy" id="682080"/>
    <lineage>
        <taxon>Eukaryota</taxon>
        <taxon>Fungi</taxon>
        <taxon>Dikarya</taxon>
        <taxon>Ascomycota</taxon>
        <taxon>Pezizomycotina</taxon>
        <taxon>Dothideomycetes</taxon>
        <taxon>Pleosporomycetidae</taxon>
        <taxon>Pleosporales</taxon>
        <taxon>Tetraplosphaeriaceae</taxon>
        <taxon>Polyplosphaeria</taxon>
    </lineage>
</organism>
<keyword evidence="3" id="KW-1185">Reference proteome</keyword>
<gene>
    <name evidence="2" type="ORF">EJ04DRAFT_603600</name>
</gene>